<organism evidence="3 4">
    <name type="scientific">Rhizophagus irregularis</name>
    <dbReference type="NCBI Taxonomy" id="588596"/>
    <lineage>
        <taxon>Eukaryota</taxon>
        <taxon>Fungi</taxon>
        <taxon>Fungi incertae sedis</taxon>
        <taxon>Mucoromycota</taxon>
        <taxon>Glomeromycotina</taxon>
        <taxon>Glomeromycetes</taxon>
        <taxon>Glomerales</taxon>
        <taxon>Glomeraceae</taxon>
        <taxon>Rhizophagus</taxon>
    </lineage>
</organism>
<dbReference type="Proteomes" id="UP000232688">
    <property type="component" value="Unassembled WGS sequence"/>
</dbReference>
<feature type="domain" description="DUF7276" evidence="2">
    <location>
        <begin position="147"/>
        <end position="385"/>
    </location>
</feature>
<evidence type="ECO:0000313" key="4">
    <source>
        <dbReference type="Proteomes" id="UP000232688"/>
    </source>
</evidence>
<accession>A0A2N0RKT3</accession>
<dbReference type="VEuPathDB" id="FungiDB:FUN_014065"/>
<evidence type="ECO:0000313" key="3">
    <source>
        <dbReference type="EMBL" id="PKC63895.1"/>
    </source>
</evidence>
<feature type="domain" description="DUF7275" evidence="1">
    <location>
        <begin position="1"/>
        <end position="133"/>
    </location>
</feature>
<dbReference type="EMBL" id="LLXH01000690">
    <property type="protein sequence ID" value="PKC63895.1"/>
    <property type="molecule type" value="Genomic_DNA"/>
</dbReference>
<name>A0A2N0RKT3_9GLOM</name>
<reference evidence="3 4" key="2">
    <citation type="submission" date="2017-10" db="EMBL/GenBank/DDBJ databases">
        <title>Genome analyses suggest a sexual origin of heterokaryosis in a supposedly ancient asexual fungus.</title>
        <authorList>
            <person name="Corradi N."/>
            <person name="Sedzielewska K."/>
            <person name="Noel J."/>
            <person name="Charron P."/>
            <person name="Farinelli L."/>
            <person name="Marton T."/>
            <person name="Kruger M."/>
            <person name="Pelin A."/>
            <person name="Brachmann A."/>
            <person name="Corradi N."/>
        </authorList>
    </citation>
    <scope>NUCLEOTIDE SEQUENCE [LARGE SCALE GENOMIC DNA]</scope>
    <source>
        <strain evidence="3 4">A1</strain>
    </source>
</reference>
<dbReference type="Pfam" id="PF23940">
    <property type="entry name" value="DUF7275"/>
    <property type="match status" value="1"/>
</dbReference>
<dbReference type="AlphaFoldDB" id="A0A2N0RKT3"/>
<reference evidence="3 4" key="1">
    <citation type="submission" date="2017-10" db="EMBL/GenBank/DDBJ databases">
        <title>Extensive intraspecific genome diversity in a model arbuscular mycorrhizal fungus.</title>
        <authorList>
            <person name="Chen E.C.H."/>
            <person name="Morin E."/>
            <person name="Baudet D."/>
            <person name="Noel J."/>
            <person name="Ndikumana S."/>
            <person name="Charron P."/>
            <person name="St-Onge C."/>
            <person name="Giorgi J."/>
            <person name="Grigoriev I.V."/>
            <person name="Roux C."/>
            <person name="Martin F.M."/>
            <person name="Corradi N."/>
        </authorList>
    </citation>
    <scope>NUCLEOTIDE SEQUENCE [LARGE SCALE GENOMIC DNA]</scope>
    <source>
        <strain evidence="3 4">A1</strain>
    </source>
</reference>
<dbReference type="VEuPathDB" id="FungiDB:RhiirFUN_017016"/>
<evidence type="ECO:0000259" key="1">
    <source>
        <dbReference type="Pfam" id="PF23940"/>
    </source>
</evidence>
<comment type="caution">
    <text evidence="3">The sequence shown here is derived from an EMBL/GenBank/DDBJ whole genome shotgun (WGS) entry which is preliminary data.</text>
</comment>
<evidence type="ECO:0000259" key="2">
    <source>
        <dbReference type="Pfam" id="PF23941"/>
    </source>
</evidence>
<gene>
    <name evidence="3" type="ORF">RhiirA1_518148</name>
</gene>
<proteinExistence type="predicted"/>
<protein>
    <submittedName>
        <fullName evidence="3">Uncharacterized protein</fullName>
    </submittedName>
</protein>
<dbReference type="InterPro" id="IPR055699">
    <property type="entry name" value="DUF7275"/>
</dbReference>
<dbReference type="Pfam" id="PF23941">
    <property type="entry name" value="DUF7276"/>
    <property type="match status" value="1"/>
</dbReference>
<dbReference type="InterPro" id="IPR055700">
    <property type="entry name" value="DUF7276"/>
</dbReference>
<dbReference type="VEuPathDB" id="FungiDB:RhiirA1_518148"/>
<sequence>MSNNDFLENEDNLFVQKCIPREDLHELVKYGDHPIYQGLRDGQSKALIKKLLFEKLDYQTKINCIKEEAMVIALERYLIPMISKDQENSYKLALVRICTTLTKGWFRQFAIDNYPRLSNLDKDLLSIAHNIIEKFPVKQKKPDVILLDPETQAIFESIRPYTKTISSFDKIRDYNDYFTVVERTGINITSPINSDVSVTAIITNMQKANYEEYLSASWTASVVILPTNDLEILSEDEDEGSDEDKDYDDSDSFDMDDVNIEFKDPLKIHPYQESYSGKFSKLNSKHIFVLGIDAYWIRGMGVEEIWRPITIKVKSADFVASLLEIPELTGDLLFKYVLDCLKPTLIDVGETPLRHWVNKLKSNGTIPIEPNQHLWYYAWNYKLNRKFE</sequence>